<gene>
    <name evidence="2" type="ORF">EGH24_02965</name>
</gene>
<dbReference type="CDD" id="cd00090">
    <property type="entry name" value="HTH_ARSR"/>
    <property type="match status" value="1"/>
</dbReference>
<sequence length="178" mass="20142">MDDFDPAPTVDDTSEPRQQWLDDTDTFGRVYDVVLGITTPTPAVEIAEIADCSPNAATKHLSRLAEMGVVNADRESRPARFARNDGYLEWQEASRIARELSVAEIIDRVESLEAERDDYEERFGTTDPAEVSVFDHDDHDTIHERMSAVSEWQGLIRDLRLYELARQLAQNDGHLIPA</sequence>
<dbReference type="AlphaFoldDB" id="A0A8J8PBZ0"/>
<dbReference type="OrthoDB" id="240032at2157"/>
<evidence type="ECO:0000313" key="3">
    <source>
        <dbReference type="Proteomes" id="UP000705823"/>
    </source>
</evidence>
<name>A0A8J8PBZ0_9EURY</name>
<dbReference type="InterPro" id="IPR055766">
    <property type="entry name" value="DUF7342"/>
</dbReference>
<dbReference type="Gene3D" id="1.10.10.10">
    <property type="entry name" value="Winged helix-like DNA-binding domain superfamily/Winged helix DNA-binding domain"/>
    <property type="match status" value="1"/>
</dbReference>
<dbReference type="InterPro" id="IPR036388">
    <property type="entry name" value="WH-like_DNA-bd_sf"/>
</dbReference>
<evidence type="ECO:0000256" key="1">
    <source>
        <dbReference type="SAM" id="MobiDB-lite"/>
    </source>
</evidence>
<dbReference type="RefSeq" id="WP_142978676.1">
    <property type="nucleotide sequence ID" value="NZ_RKLU01000001.1"/>
</dbReference>
<dbReference type="EMBL" id="RKLU01000001">
    <property type="protein sequence ID" value="TQQ83759.1"/>
    <property type="molecule type" value="Genomic_DNA"/>
</dbReference>
<organism evidence="2 3">
    <name type="scientific">Halonotius terrestris</name>
    <dbReference type="NCBI Taxonomy" id="2487750"/>
    <lineage>
        <taxon>Archaea</taxon>
        <taxon>Methanobacteriati</taxon>
        <taxon>Methanobacteriota</taxon>
        <taxon>Stenosarchaea group</taxon>
        <taxon>Halobacteria</taxon>
        <taxon>Halobacteriales</taxon>
        <taxon>Haloferacaceae</taxon>
        <taxon>Halonotius</taxon>
    </lineage>
</organism>
<comment type="caution">
    <text evidence="2">The sequence shown here is derived from an EMBL/GenBank/DDBJ whole genome shotgun (WGS) entry which is preliminary data.</text>
</comment>
<dbReference type="Proteomes" id="UP000705823">
    <property type="component" value="Unassembled WGS sequence"/>
</dbReference>
<keyword evidence="3" id="KW-1185">Reference proteome</keyword>
<reference evidence="2" key="1">
    <citation type="submission" date="2019-02" db="EMBL/GenBank/DDBJ databases">
        <title>Halonotius sp. a new haloarchaeum isolated from saline soil.</title>
        <authorList>
            <person name="Duran-Viseras A."/>
            <person name="Sanchez-Porro C."/>
            <person name="Ventosa A."/>
        </authorList>
    </citation>
    <scope>NUCLEOTIDE SEQUENCE</scope>
    <source>
        <strain evidence="2">F15B</strain>
    </source>
</reference>
<accession>A0A8J8PBZ0</accession>
<feature type="region of interest" description="Disordered" evidence="1">
    <location>
        <begin position="1"/>
        <end position="22"/>
    </location>
</feature>
<protein>
    <submittedName>
        <fullName evidence="2">ArsR family transcriptional regulator</fullName>
    </submittedName>
</protein>
<proteinExistence type="predicted"/>
<dbReference type="InterPro" id="IPR011991">
    <property type="entry name" value="ArsR-like_HTH"/>
</dbReference>
<dbReference type="SUPFAM" id="SSF46785">
    <property type="entry name" value="Winged helix' DNA-binding domain"/>
    <property type="match status" value="1"/>
</dbReference>
<evidence type="ECO:0000313" key="2">
    <source>
        <dbReference type="EMBL" id="TQQ83759.1"/>
    </source>
</evidence>
<dbReference type="InterPro" id="IPR036390">
    <property type="entry name" value="WH_DNA-bd_sf"/>
</dbReference>
<dbReference type="Pfam" id="PF24033">
    <property type="entry name" value="DUF7342"/>
    <property type="match status" value="1"/>
</dbReference>